<dbReference type="InterPro" id="IPR043128">
    <property type="entry name" value="Rev_trsase/Diguanyl_cyclase"/>
</dbReference>
<dbReference type="SMART" id="SM00298">
    <property type="entry name" value="CHROMO"/>
    <property type="match status" value="1"/>
</dbReference>
<comment type="similarity">
    <text evidence="2">Belongs to the beta type-B retroviral polymerase family. HERV class-II K(HML-2) pol subfamily.</text>
</comment>
<dbReference type="Pfam" id="PF00078">
    <property type="entry name" value="RVT_1"/>
    <property type="match status" value="1"/>
</dbReference>
<dbReference type="PANTHER" id="PTHR33064:SF37">
    <property type="entry name" value="RIBONUCLEASE H"/>
    <property type="match status" value="1"/>
</dbReference>
<dbReference type="Pfam" id="PF00385">
    <property type="entry name" value="Chromo"/>
    <property type="match status" value="1"/>
</dbReference>
<evidence type="ECO:0000313" key="6">
    <source>
        <dbReference type="EMBL" id="KAK1800785.1"/>
    </source>
</evidence>
<dbReference type="PANTHER" id="PTHR33064">
    <property type="entry name" value="POL PROTEIN"/>
    <property type="match status" value="1"/>
</dbReference>
<dbReference type="PROSITE" id="PS50878">
    <property type="entry name" value="RT_POL"/>
    <property type="match status" value="1"/>
</dbReference>
<dbReference type="InterPro" id="IPR000477">
    <property type="entry name" value="RT_dom"/>
</dbReference>
<dbReference type="AlphaFoldDB" id="A0AAD8ZKU4"/>
<dbReference type="CDD" id="cd00024">
    <property type="entry name" value="CD_CSD"/>
    <property type="match status" value="1"/>
</dbReference>
<reference evidence="6" key="1">
    <citation type="submission" date="2023-03" db="EMBL/GenBank/DDBJ databases">
        <title>Electrophorus voltai genome.</title>
        <authorList>
            <person name="Bian C."/>
        </authorList>
    </citation>
    <scope>NUCLEOTIDE SEQUENCE</scope>
    <source>
        <strain evidence="6">CB-2022</strain>
        <tissue evidence="6">Muscle</tissue>
    </source>
</reference>
<evidence type="ECO:0000256" key="2">
    <source>
        <dbReference type="ARBA" id="ARBA00010879"/>
    </source>
</evidence>
<evidence type="ECO:0000313" key="7">
    <source>
        <dbReference type="Proteomes" id="UP001239994"/>
    </source>
</evidence>
<dbReference type="InterPro" id="IPR016197">
    <property type="entry name" value="Chromo-like_dom_sf"/>
</dbReference>
<dbReference type="GO" id="GO:0005634">
    <property type="term" value="C:nucleus"/>
    <property type="evidence" value="ECO:0007669"/>
    <property type="project" value="UniProtKB-SubCell"/>
</dbReference>
<dbReference type="Gene3D" id="2.40.50.40">
    <property type="match status" value="1"/>
</dbReference>
<dbReference type="Gene3D" id="3.30.70.270">
    <property type="match status" value="2"/>
</dbReference>
<dbReference type="EC" id="3.1.26.4" evidence="3"/>
<dbReference type="EMBL" id="JAROKS010000010">
    <property type="protein sequence ID" value="KAK1800785.1"/>
    <property type="molecule type" value="Genomic_DNA"/>
</dbReference>
<dbReference type="InterPro" id="IPR051320">
    <property type="entry name" value="Viral_Replic_Matur_Polypro"/>
</dbReference>
<dbReference type="InterPro" id="IPR023780">
    <property type="entry name" value="Chromo_domain"/>
</dbReference>
<evidence type="ECO:0000259" key="4">
    <source>
        <dbReference type="PROSITE" id="PS50013"/>
    </source>
</evidence>
<proteinExistence type="inferred from homology"/>
<evidence type="ECO:0000256" key="1">
    <source>
        <dbReference type="ARBA" id="ARBA00004123"/>
    </source>
</evidence>
<dbReference type="InterPro" id="IPR000953">
    <property type="entry name" value="Chromo/chromo_shadow_dom"/>
</dbReference>
<gene>
    <name evidence="6" type="ORF">P4O66_005537</name>
</gene>
<feature type="non-terminal residue" evidence="6">
    <location>
        <position position="1"/>
    </location>
</feature>
<dbReference type="SUPFAM" id="SSF54160">
    <property type="entry name" value="Chromo domain-like"/>
    <property type="match status" value="1"/>
</dbReference>
<comment type="caution">
    <text evidence="6">The sequence shown here is derived from an EMBL/GenBank/DDBJ whole genome shotgun (WGS) entry which is preliminary data.</text>
</comment>
<feature type="domain" description="Reverse transcriptase" evidence="5">
    <location>
        <begin position="1"/>
        <end position="65"/>
    </location>
</feature>
<dbReference type="SUPFAM" id="SSF56672">
    <property type="entry name" value="DNA/RNA polymerases"/>
    <property type="match status" value="1"/>
</dbReference>
<evidence type="ECO:0000259" key="5">
    <source>
        <dbReference type="PROSITE" id="PS50878"/>
    </source>
</evidence>
<dbReference type="InterPro" id="IPR043502">
    <property type="entry name" value="DNA/RNA_pol_sf"/>
</dbReference>
<sequence>YVAREALDRYVFVYLDDSLIYSQTVDEHVTHVRWILQLLVENHLFVKLEKSVFHARTISFLGFIISDNMLCMDPSKVWAVENWPRPTSVHLVQCFLDFTNFYCRFIRNFSTVAAPPIMLTRKVSGRFCWPTEAQQAFDELKWHLIKAPILQLLDAELLFIVEVDASELVQFYPNGLERTKNCIPVPTSLDICQERKQNGNMMWGTANYWWSSLPPRNGDTSWRGQNTPSWPGRTTKTWPLASIPNPTARPRELTRTWSAPSAVWPLPAHPLGSLCPFPVHPTFHVSRLRPVSRLVGLSDPPGLRTVDGAPAYTVKHLLDIRRVPGGVQILVDWEGYGPEEQSWVPSCHILDCELIRAFRRDHVAGLGTSGAAPSVGGTVRVGTRPTTLLIRLDAQQLG</sequence>
<dbReference type="GO" id="GO:0004523">
    <property type="term" value="F:RNA-DNA hybrid ribonuclease activity"/>
    <property type="evidence" value="ECO:0007669"/>
    <property type="project" value="UniProtKB-EC"/>
</dbReference>
<dbReference type="PROSITE" id="PS50013">
    <property type="entry name" value="CHROMO_2"/>
    <property type="match status" value="1"/>
</dbReference>
<name>A0AAD8ZKU4_9TELE</name>
<keyword evidence="7" id="KW-1185">Reference proteome</keyword>
<feature type="domain" description="Chromo" evidence="4">
    <location>
        <begin position="312"/>
        <end position="362"/>
    </location>
</feature>
<comment type="subcellular location">
    <subcellularLocation>
        <location evidence="1">Nucleus</location>
    </subcellularLocation>
</comment>
<evidence type="ECO:0000256" key="3">
    <source>
        <dbReference type="ARBA" id="ARBA00012180"/>
    </source>
</evidence>
<organism evidence="6 7">
    <name type="scientific">Electrophorus voltai</name>
    <dbReference type="NCBI Taxonomy" id="2609070"/>
    <lineage>
        <taxon>Eukaryota</taxon>
        <taxon>Metazoa</taxon>
        <taxon>Chordata</taxon>
        <taxon>Craniata</taxon>
        <taxon>Vertebrata</taxon>
        <taxon>Euteleostomi</taxon>
        <taxon>Actinopterygii</taxon>
        <taxon>Neopterygii</taxon>
        <taxon>Teleostei</taxon>
        <taxon>Ostariophysi</taxon>
        <taxon>Gymnotiformes</taxon>
        <taxon>Gymnotoidei</taxon>
        <taxon>Gymnotidae</taxon>
        <taxon>Electrophorus</taxon>
    </lineage>
</organism>
<dbReference type="Proteomes" id="UP001239994">
    <property type="component" value="Unassembled WGS sequence"/>
</dbReference>
<dbReference type="FunFam" id="3.30.70.270:FF:000020">
    <property type="entry name" value="Transposon Tf2-6 polyprotein-like Protein"/>
    <property type="match status" value="1"/>
</dbReference>
<protein>
    <recommendedName>
        <fullName evidence="3">ribonuclease H</fullName>
        <ecNumber evidence="3">3.1.26.4</ecNumber>
    </recommendedName>
</protein>
<accession>A0AAD8ZKU4</accession>